<dbReference type="InterPro" id="IPR007374">
    <property type="entry name" value="ASCH_domain"/>
</dbReference>
<dbReference type="AlphaFoldDB" id="B0SXX0"/>
<organism evidence="2">
    <name type="scientific">Caulobacter sp. (strain K31)</name>
    <dbReference type="NCBI Taxonomy" id="366602"/>
    <lineage>
        <taxon>Bacteria</taxon>
        <taxon>Pseudomonadati</taxon>
        <taxon>Pseudomonadota</taxon>
        <taxon>Alphaproteobacteria</taxon>
        <taxon>Caulobacterales</taxon>
        <taxon>Caulobacteraceae</taxon>
        <taxon>Caulobacter</taxon>
    </lineage>
</organism>
<dbReference type="SUPFAM" id="SSF88697">
    <property type="entry name" value="PUA domain-like"/>
    <property type="match status" value="1"/>
</dbReference>
<name>B0SXX0_CAUSK</name>
<evidence type="ECO:0000313" key="2">
    <source>
        <dbReference type="EMBL" id="ABZ70293.1"/>
    </source>
</evidence>
<accession>B0SXX0</accession>
<dbReference type="SMART" id="SM01022">
    <property type="entry name" value="ASCH"/>
    <property type="match status" value="1"/>
</dbReference>
<evidence type="ECO:0000259" key="1">
    <source>
        <dbReference type="SMART" id="SM01022"/>
    </source>
</evidence>
<feature type="domain" description="ASCH" evidence="1">
    <location>
        <begin position="5"/>
        <end position="99"/>
    </location>
</feature>
<dbReference type="Gene3D" id="2.30.130.30">
    <property type="entry name" value="Hypothetical protein"/>
    <property type="match status" value="1"/>
</dbReference>
<dbReference type="STRING" id="366602.Caul_1163"/>
<reference evidence="2" key="1">
    <citation type="submission" date="2008-01" db="EMBL/GenBank/DDBJ databases">
        <title>Complete sequence of chromosome of Caulobacter sp. K31.</title>
        <authorList>
            <consortium name="US DOE Joint Genome Institute"/>
            <person name="Copeland A."/>
            <person name="Lucas S."/>
            <person name="Lapidus A."/>
            <person name="Barry K."/>
            <person name="Glavina del Rio T."/>
            <person name="Dalin E."/>
            <person name="Tice H."/>
            <person name="Pitluck S."/>
            <person name="Bruce D."/>
            <person name="Goodwin L."/>
            <person name="Thompson L.S."/>
            <person name="Brettin T."/>
            <person name="Detter J.C."/>
            <person name="Han C."/>
            <person name="Schmutz J."/>
            <person name="Larimer F."/>
            <person name="Land M."/>
            <person name="Hauser L."/>
            <person name="Kyrpides N."/>
            <person name="Kim E."/>
            <person name="Stephens C."/>
            <person name="Richardson P."/>
        </authorList>
    </citation>
    <scope>NUCLEOTIDE SEQUENCE [LARGE SCALE GENOMIC DNA]</scope>
    <source>
        <strain evidence="2">K31</strain>
    </source>
</reference>
<dbReference type="Pfam" id="PF04266">
    <property type="entry name" value="ASCH"/>
    <property type="match status" value="1"/>
</dbReference>
<dbReference type="KEGG" id="cak:Caul_1163"/>
<gene>
    <name evidence="2" type="ordered locus">Caul_1163</name>
</gene>
<dbReference type="EMBL" id="CP000927">
    <property type="protein sequence ID" value="ABZ70293.1"/>
    <property type="molecule type" value="Genomic_DNA"/>
</dbReference>
<dbReference type="InterPro" id="IPR015947">
    <property type="entry name" value="PUA-like_sf"/>
</dbReference>
<dbReference type="eggNOG" id="COG4933">
    <property type="taxonomic scope" value="Bacteria"/>
</dbReference>
<proteinExistence type="predicted"/>
<dbReference type="OrthoDB" id="9797478at2"/>
<dbReference type="HOGENOM" id="CLU_135561_1_0_5"/>
<sequence length="140" mass="15845">MKVLLSIKPEYVERIFDGTKGYEFRRRPYTNPNVRTVVVYATKPVGKIVGEFDVESILGETPDVLWSQTADRSGISRDFFDAYFEGRTIAYALKIGDVRPYAEPIEPDAVMENFTPPQSYMYVADGAPADWGQARQPLLV</sequence>
<protein>
    <recommendedName>
        <fullName evidence="1">ASCH domain-containing protein</fullName>
    </recommendedName>
</protein>